<evidence type="ECO:0000313" key="2">
    <source>
        <dbReference type="EMBL" id="AOW98865.1"/>
    </source>
</evidence>
<dbReference type="STRING" id="1458985.BJP34_04825"/>
<reference evidence="3" key="1">
    <citation type="submission" date="2016-10" db="EMBL/GenBank/DDBJ databases">
        <title>Comparative genomics uncovers the prolific and rare metabolic potential of the cyanobacterial genus Moorea.</title>
        <authorList>
            <person name="Leao T."/>
            <person name="Castelao G."/>
            <person name="Korobeynikov A."/>
            <person name="Monroe E.A."/>
            <person name="Podell S."/>
            <person name="Glukhov E."/>
            <person name="Allen E."/>
            <person name="Gerwick W.H."/>
            <person name="Gerwick L."/>
        </authorList>
    </citation>
    <scope>NUCLEOTIDE SEQUENCE [LARGE SCALE GENOMIC DNA]</scope>
    <source>
        <strain evidence="3">PAL-8-15-08-1</strain>
    </source>
</reference>
<feature type="compositionally biased region" description="Pro residues" evidence="1">
    <location>
        <begin position="186"/>
        <end position="211"/>
    </location>
</feature>
<feature type="region of interest" description="Disordered" evidence="1">
    <location>
        <begin position="165"/>
        <end position="279"/>
    </location>
</feature>
<dbReference type="EMBL" id="CP017599">
    <property type="protein sequence ID" value="AOW98865.1"/>
    <property type="molecule type" value="Genomic_DNA"/>
</dbReference>
<accession>A0A1D8TN82</accession>
<evidence type="ECO:0000313" key="3">
    <source>
        <dbReference type="Proteomes" id="UP000177870"/>
    </source>
</evidence>
<evidence type="ECO:0000256" key="1">
    <source>
        <dbReference type="SAM" id="MobiDB-lite"/>
    </source>
</evidence>
<dbReference type="KEGG" id="mpro:BJP34_04825"/>
<feature type="compositionally biased region" description="Basic and acidic residues" evidence="1">
    <location>
        <begin position="1"/>
        <end position="23"/>
    </location>
</feature>
<dbReference type="OrthoDB" id="465746at2"/>
<sequence length="605" mass="65345">MKLSDLKDFDVQSLEHKSEEKMSKKTLIQQNNGAENTAPTWTEESLAELLQFDTSYDQEQNPSTQGVIASTNGTADLDPDLNVTQQEFAKSGWAKGASVGAVTGSIAVVAGLVFTGMTSLSSKKKLVEKVTPIPTSVEKESENATDSEIGRLKTELALAKQQKQIQAIQEKKRPKTTIELAKSEEPPSPSPKTPPPPRPRPAVRSAPPPPVVRASTRPAPRPVRRPVVIRQAPPPRPVQQPVVIRQAPPPRPVRTAPVRTAPTPPPVAKAPTPPPPPPAPAAKIDPMEQWLALSQLGSYGLSSGNTPEAPEQNVAMMEPSPQTQPVAQRNNGIRGRSTIANTYSIPAVQRVSNSPNPPQPLNGSPVIFADQVAISEEASILAGRAIRRKLFSFGQEAAGELITPIVWTKSNLSRNSQQPNLDQRFVVRLSEPLVDEDNQVLLKAGSKIVFLCNMVDDSGLVNSDAIALIIDDQEYQLPPGVISLRGDKGNPMVANVWDRGSDDIARNDMIAFLFGSAAKVGEVLNQPERSQIITSSGFGSSQSSTFTSRDRNLWGAVLEGGFKPLAQDIVERNASATRRLQNLPKLWYMGAGSSVQIFVNTPFEL</sequence>
<feature type="region of interest" description="Disordered" evidence="1">
    <location>
        <begin position="1"/>
        <end position="41"/>
    </location>
</feature>
<dbReference type="RefSeq" id="WP_070391371.1">
    <property type="nucleotide sequence ID" value="NZ_CP017599.1"/>
</dbReference>
<protein>
    <recommendedName>
        <fullName evidence="4">Conjugal transfer protein TrbI</fullName>
    </recommendedName>
</protein>
<dbReference type="AlphaFoldDB" id="A0A1D8TN82"/>
<proteinExistence type="predicted"/>
<feature type="compositionally biased region" description="Pro residues" evidence="1">
    <location>
        <begin position="262"/>
        <end position="279"/>
    </location>
</feature>
<dbReference type="Proteomes" id="UP000177870">
    <property type="component" value="Chromosome"/>
</dbReference>
<name>A0A1D8TN82_9CYAN</name>
<evidence type="ECO:0008006" key="4">
    <source>
        <dbReference type="Google" id="ProtNLM"/>
    </source>
</evidence>
<gene>
    <name evidence="2" type="ORF">BJP34_04825</name>
</gene>
<organism evidence="2 3">
    <name type="scientific">Moorena producens PAL-8-15-08-1</name>
    <dbReference type="NCBI Taxonomy" id="1458985"/>
    <lineage>
        <taxon>Bacteria</taxon>
        <taxon>Bacillati</taxon>
        <taxon>Cyanobacteriota</taxon>
        <taxon>Cyanophyceae</taxon>
        <taxon>Coleofasciculales</taxon>
        <taxon>Coleofasciculaceae</taxon>
        <taxon>Moorena</taxon>
    </lineage>
</organism>
<feature type="compositionally biased region" description="Polar residues" evidence="1">
    <location>
        <begin position="26"/>
        <end position="41"/>
    </location>
</feature>